<evidence type="ECO:0000256" key="4">
    <source>
        <dbReference type="ARBA" id="ARBA00022989"/>
    </source>
</evidence>
<feature type="transmembrane region" description="Helical" evidence="6">
    <location>
        <begin position="275"/>
        <end position="295"/>
    </location>
</feature>
<name>A0A7U2EQ06_PHANO</name>
<evidence type="ECO:0000256" key="3">
    <source>
        <dbReference type="ARBA" id="ARBA00022692"/>
    </source>
</evidence>
<feature type="transmembrane region" description="Helical" evidence="6">
    <location>
        <begin position="50"/>
        <end position="68"/>
    </location>
</feature>
<feature type="transmembrane region" description="Helical" evidence="6">
    <location>
        <begin position="388"/>
        <end position="405"/>
    </location>
</feature>
<reference evidence="9" key="1">
    <citation type="journal article" date="2021" name="BMC Genomics">
        <title>Chromosome-level genome assembly and manually-curated proteome of model necrotroph Parastagonospora nodorum Sn15 reveals a genome-wide trove of candidate effector homologs, and redundancy of virulence-related functions within an accessory chromosome.</title>
        <authorList>
            <person name="Bertazzoni S."/>
            <person name="Jones D.A.B."/>
            <person name="Phan H.T."/>
            <person name="Tan K.-C."/>
            <person name="Hane J.K."/>
        </authorList>
    </citation>
    <scope>NUCLEOTIDE SEQUENCE [LARGE SCALE GENOMIC DNA]</scope>
    <source>
        <strain evidence="9">SN15 / ATCC MYA-4574 / FGSC 10173)</strain>
    </source>
</reference>
<feature type="domain" description="Major facilitator superfamily (MFS) profile" evidence="7">
    <location>
        <begin position="50"/>
        <end position="495"/>
    </location>
</feature>
<evidence type="ECO:0000313" key="9">
    <source>
        <dbReference type="Proteomes" id="UP000663193"/>
    </source>
</evidence>
<accession>A0A7U2EQ06</accession>
<dbReference type="InterPro" id="IPR005829">
    <property type="entry name" value="Sugar_transporter_CS"/>
</dbReference>
<dbReference type="PANTHER" id="PTHR23501:SF195">
    <property type="entry name" value="PEP5"/>
    <property type="match status" value="1"/>
</dbReference>
<keyword evidence="3 6" id="KW-0812">Transmembrane</keyword>
<feature type="transmembrane region" description="Helical" evidence="6">
    <location>
        <begin position="173"/>
        <end position="193"/>
    </location>
</feature>
<proteinExistence type="predicted"/>
<evidence type="ECO:0000256" key="2">
    <source>
        <dbReference type="ARBA" id="ARBA00022448"/>
    </source>
</evidence>
<evidence type="ECO:0000256" key="6">
    <source>
        <dbReference type="SAM" id="Phobius"/>
    </source>
</evidence>
<gene>
    <name evidence="8" type="ORF">JI435_098690</name>
</gene>
<evidence type="ECO:0000259" key="7">
    <source>
        <dbReference type="PROSITE" id="PS50850"/>
    </source>
</evidence>
<dbReference type="PROSITE" id="PS50850">
    <property type="entry name" value="MFS"/>
    <property type="match status" value="1"/>
</dbReference>
<feature type="transmembrane region" description="Helical" evidence="6">
    <location>
        <begin position="205"/>
        <end position="225"/>
    </location>
</feature>
<keyword evidence="9" id="KW-1185">Reference proteome</keyword>
<dbReference type="EMBL" id="CP069023">
    <property type="protein sequence ID" value="QRC90457.1"/>
    <property type="molecule type" value="Genomic_DNA"/>
</dbReference>
<organism evidence="8 9">
    <name type="scientific">Phaeosphaeria nodorum (strain SN15 / ATCC MYA-4574 / FGSC 10173)</name>
    <name type="common">Glume blotch fungus</name>
    <name type="synonym">Parastagonospora nodorum</name>
    <dbReference type="NCBI Taxonomy" id="321614"/>
    <lineage>
        <taxon>Eukaryota</taxon>
        <taxon>Fungi</taxon>
        <taxon>Dikarya</taxon>
        <taxon>Ascomycota</taxon>
        <taxon>Pezizomycotina</taxon>
        <taxon>Dothideomycetes</taxon>
        <taxon>Pleosporomycetidae</taxon>
        <taxon>Pleosporales</taxon>
        <taxon>Pleosporineae</taxon>
        <taxon>Phaeosphaeriaceae</taxon>
        <taxon>Parastagonospora</taxon>
    </lineage>
</organism>
<keyword evidence="4 6" id="KW-1133">Transmembrane helix</keyword>
<dbReference type="OMA" id="WPIPVVS"/>
<protein>
    <recommendedName>
        <fullName evidence="7">Major facilitator superfamily (MFS) profile domain-containing protein</fullName>
    </recommendedName>
</protein>
<dbReference type="RefSeq" id="XP_001800155.1">
    <property type="nucleotide sequence ID" value="XM_001800103.1"/>
</dbReference>
<feature type="transmembrane region" description="Helical" evidence="6">
    <location>
        <begin position="142"/>
        <end position="161"/>
    </location>
</feature>
<dbReference type="KEGG" id="pno:SNOG_09869"/>
<dbReference type="Pfam" id="PF06609">
    <property type="entry name" value="TRI12"/>
    <property type="match status" value="1"/>
</dbReference>
<dbReference type="OrthoDB" id="4139357at2759"/>
<feature type="transmembrane region" description="Helical" evidence="6">
    <location>
        <begin position="117"/>
        <end position="136"/>
    </location>
</feature>
<sequence length="583" mass="62742">MAVPKIIRGGRSSVEKPETDRIEQLYDTSSQTKQPLQNEDGETVTITLKTWFVIFILSSTFGLSFWPVPTTAAMMAKLAIQFGLPTASAWFVPAYTTANAIGFLLAGANSDLFGRRLFLLFGNACCCVGFIITATAKGADHFTAGLAITGFGAGFAQMAMCSIPELLPNKFRHIGICLSDGFVFLIVIIGPIVGRYAIDVGAWRYVYWAGFIAQLFSLAGIFAFYKPPKHPKGVPWHEAYKGLDYVGTALIVPGIVLALVGIISTTYKPSSDVTVIAPMVVGFVLIAAFGVWETLSNTRFKLCPPHLFRSHKGREFTAPFIVAFIVTMFYYSVNIIWPTMVNVFYIGPGVSRSTELLLTLPPNVGLVFGSLCLMAFGNAIGHWKWNLAGTWFGMVLFGALMGLVTPFNQPMMIAFCCINASFFGWAQYESIAFTQLGVPQTDLGFSGGLAGMARYAGGSLAQAIYTTILANTQSARAAITVPAAAIAAGMSPENAQSLLAAFPLGSAAIAQVPGTTPEAVGAASLAFQWSYAHGLKIVALSSLSFGIIGLLCILYCEDITPKMTNKVEIFLENDIYAEKNEFH</sequence>
<evidence type="ECO:0000256" key="1">
    <source>
        <dbReference type="ARBA" id="ARBA00004141"/>
    </source>
</evidence>
<keyword evidence="5 6" id="KW-0472">Membrane</keyword>
<dbReference type="PANTHER" id="PTHR23501">
    <property type="entry name" value="MAJOR FACILITATOR SUPERFAMILY"/>
    <property type="match status" value="1"/>
</dbReference>
<dbReference type="InterPro" id="IPR020846">
    <property type="entry name" value="MFS_dom"/>
</dbReference>
<dbReference type="GO" id="GO:0022857">
    <property type="term" value="F:transmembrane transporter activity"/>
    <property type="evidence" value="ECO:0007669"/>
    <property type="project" value="InterPro"/>
</dbReference>
<feature type="transmembrane region" description="Helical" evidence="6">
    <location>
        <begin position="537"/>
        <end position="556"/>
    </location>
</feature>
<dbReference type="Proteomes" id="UP000663193">
    <property type="component" value="Chromosome 1"/>
</dbReference>
<dbReference type="InterPro" id="IPR010573">
    <property type="entry name" value="MFS_Str1/Tri12-like"/>
</dbReference>
<feature type="transmembrane region" description="Helical" evidence="6">
    <location>
        <begin position="88"/>
        <end position="105"/>
    </location>
</feature>
<dbReference type="VEuPathDB" id="FungiDB:JI435_098690"/>
<comment type="subcellular location">
    <subcellularLocation>
        <location evidence="1">Membrane</location>
        <topology evidence="1">Multi-pass membrane protein</topology>
    </subcellularLocation>
</comment>
<evidence type="ECO:0000313" key="8">
    <source>
        <dbReference type="EMBL" id="QRC90457.1"/>
    </source>
</evidence>
<dbReference type="AlphaFoldDB" id="A0A7U2EQ06"/>
<feature type="transmembrane region" description="Helical" evidence="6">
    <location>
        <begin position="316"/>
        <end position="337"/>
    </location>
</feature>
<dbReference type="Gene3D" id="1.20.1250.20">
    <property type="entry name" value="MFS general substrate transporter like domains"/>
    <property type="match status" value="1"/>
</dbReference>
<feature type="transmembrane region" description="Helical" evidence="6">
    <location>
        <begin position="245"/>
        <end position="263"/>
    </location>
</feature>
<dbReference type="PROSITE" id="PS00216">
    <property type="entry name" value="SUGAR_TRANSPORT_1"/>
    <property type="match status" value="1"/>
</dbReference>
<dbReference type="InterPro" id="IPR036259">
    <property type="entry name" value="MFS_trans_sf"/>
</dbReference>
<evidence type="ECO:0000256" key="5">
    <source>
        <dbReference type="ARBA" id="ARBA00023136"/>
    </source>
</evidence>
<dbReference type="GO" id="GO:0016020">
    <property type="term" value="C:membrane"/>
    <property type="evidence" value="ECO:0007669"/>
    <property type="project" value="UniProtKB-SubCell"/>
</dbReference>
<dbReference type="SUPFAM" id="SSF103473">
    <property type="entry name" value="MFS general substrate transporter"/>
    <property type="match status" value="1"/>
</dbReference>
<feature type="transmembrane region" description="Helical" evidence="6">
    <location>
        <begin position="357"/>
        <end position="376"/>
    </location>
</feature>
<keyword evidence="2" id="KW-0813">Transport</keyword>